<feature type="domain" description="Solute-binding protein family 3/N-terminal" evidence="6">
    <location>
        <begin position="52"/>
        <end position="282"/>
    </location>
</feature>
<dbReference type="InterPro" id="IPR018313">
    <property type="entry name" value="SBP_3_CS"/>
</dbReference>
<dbReference type="PROSITE" id="PS01039">
    <property type="entry name" value="SBP_BACTERIAL_3"/>
    <property type="match status" value="1"/>
</dbReference>
<dbReference type="AlphaFoldDB" id="C7ML63"/>
<keyword evidence="8" id="KW-1185">Reference proteome</keyword>
<dbReference type="eggNOG" id="COG0834">
    <property type="taxonomic scope" value="Bacteria"/>
</dbReference>
<dbReference type="KEGG" id="ccu:Ccur_13330"/>
<evidence type="ECO:0000256" key="4">
    <source>
        <dbReference type="RuleBase" id="RU003744"/>
    </source>
</evidence>
<dbReference type="SUPFAM" id="SSF53850">
    <property type="entry name" value="Periplasmic binding protein-like II"/>
    <property type="match status" value="1"/>
</dbReference>
<dbReference type="Gene3D" id="3.40.190.10">
    <property type="entry name" value="Periplasmic binding protein-like II"/>
    <property type="match status" value="2"/>
</dbReference>
<dbReference type="HOGENOM" id="CLU_019602_18_2_11"/>
<reference evidence="7 8" key="1">
    <citation type="journal article" date="2009" name="Stand. Genomic Sci.">
        <title>Complete genome sequence of Cryptobacterium curtum type strain (12-3).</title>
        <authorList>
            <person name="Mavrommatis K."/>
            <person name="Pukall R."/>
            <person name="Rohde C."/>
            <person name="Chen F."/>
            <person name="Sims D."/>
            <person name="Brettin T."/>
            <person name="Kuske C."/>
            <person name="Detter J.C."/>
            <person name="Han C."/>
            <person name="Lapidus A."/>
            <person name="Copeland A."/>
            <person name="Glavina Del Rio T."/>
            <person name="Nolan M."/>
            <person name="Lucas S."/>
            <person name="Tice H."/>
            <person name="Cheng J.F."/>
            <person name="Bruce D."/>
            <person name="Goodwin L."/>
            <person name="Pitluck S."/>
            <person name="Ovchinnikova G."/>
            <person name="Pati A."/>
            <person name="Ivanova N."/>
            <person name="Chen A."/>
            <person name="Palaniappan K."/>
            <person name="Chain P."/>
            <person name="D'haeseleer P."/>
            <person name="Goker M."/>
            <person name="Bristow J."/>
            <person name="Eisen J.A."/>
            <person name="Markowitz V."/>
            <person name="Hugenholtz P."/>
            <person name="Rohde M."/>
            <person name="Klenk H.P."/>
            <person name="Kyrpides N.C."/>
        </authorList>
    </citation>
    <scope>NUCLEOTIDE SEQUENCE [LARGE SCALE GENOMIC DNA]</scope>
    <source>
        <strain evidence="8">ATCC 700683 / DSM 15641 / 12-3</strain>
    </source>
</reference>
<evidence type="ECO:0000256" key="3">
    <source>
        <dbReference type="ARBA" id="ARBA00022729"/>
    </source>
</evidence>
<organism evidence="7 8">
    <name type="scientific">Cryptobacterium curtum (strain ATCC 700683 / DSM 15641 / CCUG 43107 / 12-3)</name>
    <dbReference type="NCBI Taxonomy" id="469378"/>
    <lineage>
        <taxon>Bacteria</taxon>
        <taxon>Bacillati</taxon>
        <taxon>Actinomycetota</taxon>
        <taxon>Coriobacteriia</taxon>
        <taxon>Eggerthellales</taxon>
        <taxon>Eggerthellaceae</taxon>
        <taxon>Cryptobacterium</taxon>
    </lineage>
</organism>
<accession>C7ML63</accession>
<evidence type="ECO:0000256" key="5">
    <source>
        <dbReference type="SAM" id="SignalP"/>
    </source>
</evidence>
<evidence type="ECO:0000256" key="1">
    <source>
        <dbReference type="ARBA" id="ARBA00004196"/>
    </source>
</evidence>
<comment type="subcellular location">
    <subcellularLocation>
        <location evidence="1">Cell envelope</location>
    </subcellularLocation>
</comment>
<dbReference type="InterPro" id="IPR001638">
    <property type="entry name" value="Solute-binding_3/MltF_N"/>
</dbReference>
<evidence type="ECO:0000313" key="8">
    <source>
        <dbReference type="Proteomes" id="UP000000954"/>
    </source>
</evidence>
<name>C7ML63_CRYCD</name>
<keyword evidence="3 5" id="KW-0732">Signal</keyword>
<dbReference type="GO" id="GO:0030313">
    <property type="term" value="C:cell envelope"/>
    <property type="evidence" value="ECO:0007669"/>
    <property type="project" value="UniProtKB-SubCell"/>
</dbReference>
<evidence type="ECO:0000259" key="6">
    <source>
        <dbReference type="SMART" id="SM00062"/>
    </source>
</evidence>
<feature type="signal peptide" evidence="5">
    <location>
        <begin position="1"/>
        <end position="28"/>
    </location>
</feature>
<evidence type="ECO:0000313" key="7">
    <source>
        <dbReference type="EMBL" id="ACU95010.1"/>
    </source>
</evidence>
<dbReference type="SMART" id="SM00062">
    <property type="entry name" value="PBPb"/>
    <property type="match status" value="1"/>
</dbReference>
<dbReference type="Proteomes" id="UP000000954">
    <property type="component" value="Chromosome"/>
</dbReference>
<dbReference type="PANTHER" id="PTHR35936">
    <property type="entry name" value="MEMBRANE-BOUND LYTIC MUREIN TRANSGLYCOSYLASE F"/>
    <property type="match status" value="1"/>
</dbReference>
<feature type="chain" id="PRO_5038987246" evidence="5">
    <location>
        <begin position="29"/>
        <end position="291"/>
    </location>
</feature>
<dbReference type="Pfam" id="PF00497">
    <property type="entry name" value="SBP_bac_3"/>
    <property type="match status" value="1"/>
</dbReference>
<dbReference type="STRING" id="469378.Ccur_13330"/>
<protein>
    <submittedName>
        <fullName evidence="7">Amino acid-binding protein</fullName>
    </submittedName>
</protein>
<proteinExistence type="inferred from homology"/>
<evidence type="ECO:0000256" key="2">
    <source>
        <dbReference type="ARBA" id="ARBA00010333"/>
    </source>
</evidence>
<gene>
    <name evidence="7" type="ordered locus">Ccur_13330</name>
</gene>
<sequence>MNKRMKKKGLFAFVASACMVCVLAFALAGCSGGQNSTQNGDAQSSNSADIKTLTVGFDPAYPPYGFVGDDGQYTGFDLDLAKEVCNRNGWEFKAEPIDWDAKDALLGQGAINCIWNGFTMEGREGQYTFSDPYMLNEQVVVVKSGSNISQLSDLSGKTVMTQVDSAALDVLETPAAEDGQADLAATFTGGAPQTIGNYNDAFLQLDAGTVDAVACDLSIAQYQIAANPSKYMQLSEALSTENYAVGFKLGNSELAQKVTATLKEMAADGTVKQLCEKYAQYGLSYDNWELK</sequence>
<dbReference type="PANTHER" id="PTHR35936:SF34">
    <property type="entry name" value="ABC TRANSPORTER EXTRACELLULAR-BINDING PROTEIN YCKB-RELATED"/>
    <property type="match status" value="1"/>
</dbReference>
<dbReference type="EMBL" id="CP001682">
    <property type="protein sequence ID" value="ACU95010.1"/>
    <property type="molecule type" value="Genomic_DNA"/>
</dbReference>
<comment type="similarity">
    <text evidence="2 4">Belongs to the bacterial solute-binding protein 3 family.</text>
</comment>
<dbReference type="RefSeq" id="WP_015778873.1">
    <property type="nucleotide sequence ID" value="NC_013170.1"/>
</dbReference>
<dbReference type="PROSITE" id="PS51257">
    <property type="entry name" value="PROKAR_LIPOPROTEIN"/>
    <property type="match status" value="1"/>
</dbReference>